<protein>
    <submittedName>
        <fullName evidence="1">Uncharacterized protein</fullName>
    </submittedName>
</protein>
<evidence type="ECO:0000313" key="1">
    <source>
        <dbReference type="EMBL" id="MCS7478718.1"/>
    </source>
</evidence>
<organism evidence="1 2">
    <name type="scientific">Umezawaea endophytica</name>
    <dbReference type="NCBI Taxonomy" id="1654476"/>
    <lineage>
        <taxon>Bacteria</taxon>
        <taxon>Bacillati</taxon>
        <taxon>Actinomycetota</taxon>
        <taxon>Actinomycetes</taxon>
        <taxon>Pseudonocardiales</taxon>
        <taxon>Pseudonocardiaceae</taxon>
        <taxon>Umezawaea</taxon>
    </lineage>
</organism>
<name>A0A9X2VNX6_9PSEU</name>
<reference evidence="1" key="1">
    <citation type="submission" date="2022-08" db="EMBL/GenBank/DDBJ databases">
        <authorList>
            <person name="Tistechok S."/>
            <person name="Samborskyy M."/>
            <person name="Roman I."/>
        </authorList>
    </citation>
    <scope>NUCLEOTIDE SEQUENCE</scope>
    <source>
        <strain evidence="1">DSM 103496</strain>
    </source>
</reference>
<dbReference type="RefSeq" id="WP_259624219.1">
    <property type="nucleotide sequence ID" value="NZ_JANYMP010000007.1"/>
</dbReference>
<dbReference type="AlphaFoldDB" id="A0A9X2VNX6"/>
<comment type="caution">
    <text evidence="1">The sequence shown here is derived from an EMBL/GenBank/DDBJ whole genome shotgun (WGS) entry which is preliminary data.</text>
</comment>
<dbReference type="EMBL" id="JANYMP010000007">
    <property type="protein sequence ID" value="MCS7478718.1"/>
    <property type="molecule type" value="Genomic_DNA"/>
</dbReference>
<accession>A0A9X2VNX6</accession>
<sequence length="75" mass="7798">MITALVVMTIAYAVMLVAFSSTGDGTRISYTPGTSAGPDRLVIEASVLDVDPIRGAYQVASPTGPRARCGPRTAR</sequence>
<evidence type="ECO:0000313" key="2">
    <source>
        <dbReference type="Proteomes" id="UP001141259"/>
    </source>
</evidence>
<proteinExistence type="predicted"/>
<gene>
    <name evidence="1" type="ORF">NZH93_17800</name>
</gene>
<dbReference type="Proteomes" id="UP001141259">
    <property type="component" value="Unassembled WGS sequence"/>
</dbReference>
<keyword evidence="2" id="KW-1185">Reference proteome</keyword>